<feature type="domain" description="EGF-like" evidence="2">
    <location>
        <begin position="205"/>
        <end position="235"/>
    </location>
</feature>
<feature type="domain" description="EGF-like" evidence="2">
    <location>
        <begin position="340"/>
        <end position="390"/>
    </location>
</feature>
<evidence type="ECO:0000313" key="4">
    <source>
        <dbReference type="Proteomes" id="UP001470230"/>
    </source>
</evidence>
<gene>
    <name evidence="3" type="ORF">M9Y10_042925</name>
</gene>
<feature type="domain" description="EGF-like" evidence="2">
    <location>
        <begin position="268"/>
        <end position="300"/>
    </location>
</feature>
<proteinExistence type="predicted"/>
<organism evidence="3 4">
    <name type="scientific">Tritrichomonas musculus</name>
    <dbReference type="NCBI Taxonomy" id="1915356"/>
    <lineage>
        <taxon>Eukaryota</taxon>
        <taxon>Metamonada</taxon>
        <taxon>Parabasalia</taxon>
        <taxon>Tritrichomonadida</taxon>
        <taxon>Tritrichomonadidae</taxon>
        <taxon>Tritrichomonas</taxon>
    </lineage>
</organism>
<keyword evidence="1" id="KW-0472">Membrane</keyword>
<comment type="caution">
    <text evidence="3">The sequence shown here is derived from an EMBL/GenBank/DDBJ whole genome shotgun (WGS) entry which is preliminary data.</text>
</comment>
<feature type="domain" description="EGF-like" evidence="2">
    <location>
        <begin position="170"/>
        <end position="204"/>
    </location>
</feature>
<dbReference type="InterPro" id="IPR052798">
    <property type="entry name" value="Giardia_VSA"/>
</dbReference>
<feature type="transmembrane region" description="Helical" evidence="1">
    <location>
        <begin position="719"/>
        <end position="738"/>
    </location>
</feature>
<evidence type="ECO:0000256" key="1">
    <source>
        <dbReference type="SAM" id="Phobius"/>
    </source>
</evidence>
<accession>A0ABR2JY81</accession>
<dbReference type="PANTHER" id="PTHR23275">
    <property type="entry name" value="CABRIOLET.-RELATED"/>
    <property type="match status" value="1"/>
</dbReference>
<dbReference type="InterPro" id="IPR000742">
    <property type="entry name" value="EGF"/>
</dbReference>
<feature type="domain" description="EGF-like" evidence="2">
    <location>
        <begin position="301"/>
        <end position="339"/>
    </location>
</feature>
<dbReference type="EMBL" id="JAPFFF010000008">
    <property type="protein sequence ID" value="KAK8883826.1"/>
    <property type="molecule type" value="Genomic_DNA"/>
</dbReference>
<name>A0ABR2JY81_9EUKA</name>
<dbReference type="Proteomes" id="UP001470230">
    <property type="component" value="Unassembled WGS sequence"/>
</dbReference>
<feature type="domain" description="EGF-like" evidence="2">
    <location>
        <begin position="391"/>
        <end position="420"/>
    </location>
</feature>
<keyword evidence="1" id="KW-1133">Transmembrane helix</keyword>
<feature type="domain" description="EGF-like" evidence="2">
    <location>
        <begin position="22"/>
        <end position="55"/>
    </location>
</feature>
<dbReference type="SMART" id="SM00181">
    <property type="entry name" value="EGF"/>
    <property type="match status" value="11"/>
</dbReference>
<evidence type="ECO:0000259" key="2">
    <source>
        <dbReference type="SMART" id="SM00181"/>
    </source>
</evidence>
<dbReference type="InterPro" id="IPR009030">
    <property type="entry name" value="Growth_fac_rcpt_cys_sf"/>
</dbReference>
<sequence length="754" mass="81939">MTKKCTDCYPEYFASESGSCEKCAEVCHECSGPTENDCLDCDEGYYFSRPNRKCFKCHEGCKNCTGPNDYECSICSTGYFMSDGSSEILPGVKGKKCTRCENGCAECSSFTQCKVCKGGFYLVNHNGDMDCEPCEPGCDKCDSGSTKCSSCSEGYYVSETYDGTLVKCSECPNHCKSCKSEAGTVTCLTCFEGFYENPETHNCDSCDYPCATCSSSATSCLSCAENYLLEGSSCTTMCTYPCLTCKDKADNCVTCYDEYVPSGTTCIKCPEGCKTCETVDGVFSCTSCLDGYYKDKEQCKSCNSPCSTCFNSYSCFTCEQGYFIDKIYTMPSPYVATCAECGSRLAHCSECQSECIDDDLNSFNSCGNFKCTKCEGGFFMSEENGQQACSSCPSNCNICTDSVTCKECNKGYILNGTVCEALGYLCNNGHCELENTNSSNYQNITLSPELVPSFNGSTNDESGGAVRIVNSGLTCIDLSFTGCKSQKGGGGIYIYNNIKTEDESVAYSISFTGLTFEKCEASYGAAVFIYSPSESSPVQITSCIFESNQLSSSSSSSSKFFGGSALYIVSKNSEIVDCTFSRNKGRGGAVKISTDFSVVPDDLRVLQRMSNNSQGSILISGCSFEIDGDSDSSLFYDNERRSAKIEIKKCSFGGKLGKGAHHIDGISVDNERPDLLINSCKFASDQNGALNNKFIKIDLRNQLTFNNNEYIKKQLNPKLMMMVSSLATVMVIVITIIIKKQNNNDSENQEFIEA</sequence>
<dbReference type="PANTHER" id="PTHR23275:SF100">
    <property type="entry name" value="EGF-LIKE DOMAIN-CONTAINING PROTEIN"/>
    <property type="match status" value="1"/>
</dbReference>
<dbReference type="InterPro" id="IPR011050">
    <property type="entry name" value="Pectin_lyase_fold/virulence"/>
</dbReference>
<evidence type="ECO:0000313" key="3">
    <source>
        <dbReference type="EMBL" id="KAK8883826.1"/>
    </source>
</evidence>
<keyword evidence="4" id="KW-1185">Reference proteome</keyword>
<feature type="domain" description="EGF-like" evidence="2">
    <location>
        <begin position="99"/>
        <end position="132"/>
    </location>
</feature>
<reference evidence="3 4" key="1">
    <citation type="submission" date="2024-04" db="EMBL/GenBank/DDBJ databases">
        <title>Tritrichomonas musculus Genome.</title>
        <authorList>
            <person name="Alves-Ferreira E."/>
            <person name="Grigg M."/>
            <person name="Lorenzi H."/>
            <person name="Galac M."/>
        </authorList>
    </citation>
    <scope>NUCLEOTIDE SEQUENCE [LARGE SCALE GENOMIC DNA]</scope>
    <source>
        <strain evidence="3 4">EAF2021</strain>
    </source>
</reference>
<dbReference type="SMART" id="SM00261">
    <property type="entry name" value="FU"/>
    <property type="match status" value="7"/>
</dbReference>
<feature type="domain" description="EGF-like" evidence="2">
    <location>
        <begin position="133"/>
        <end position="169"/>
    </location>
</feature>
<dbReference type="InterPro" id="IPR006212">
    <property type="entry name" value="Furin_repeat"/>
</dbReference>
<dbReference type="Gene3D" id="2.10.220.10">
    <property type="entry name" value="Hormone Receptor, Insulin-like Growth Factor Receptor 1, Chain A, domain 2"/>
    <property type="match status" value="4"/>
</dbReference>
<dbReference type="SUPFAM" id="SSF57184">
    <property type="entry name" value="Growth factor receptor domain"/>
    <property type="match status" value="3"/>
</dbReference>
<protein>
    <recommendedName>
        <fullName evidence="2">EGF-like domain-containing protein</fullName>
    </recommendedName>
</protein>
<dbReference type="SUPFAM" id="SSF51126">
    <property type="entry name" value="Pectin lyase-like"/>
    <property type="match status" value="1"/>
</dbReference>
<keyword evidence="1" id="KW-0812">Transmembrane</keyword>
<feature type="domain" description="EGF-like" evidence="2">
    <location>
        <begin position="237"/>
        <end position="267"/>
    </location>
</feature>
<feature type="domain" description="EGF-like" evidence="2">
    <location>
        <begin position="56"/>
        <end position="98"/>
    </location>
</feature>